<dbReference type="RefSeq" id="WP_013251427.1">
    <property type="nucleotide sequence ID" value="NC_014363.1"/>
</dbReference>
<evidence type="ECO:0000313" key="4">
    <source>
        <dbReference type="Proteomes" id="UP000000333"/>
    </source>
</evidence>
<dbReference type="eggNOG" id="ENOG5033SKX">
    <property type="taxonomic scope" value="Bacteria"/>
</dbReference>
<feature type="coiled-coil region" evidence="1">
    <location>
        <begin position="419"/>
        <end position="446"/>
    </location>
</feature>
<evidence type="ECO:0000256" key="1">
    <source>
        <dbReference type="SAM" id="Coils"/>
    </source>
</evidence>
<dbReference type="HOGENOM" id="CLU_400990_0_0_11"/>
<dbReference type="GeneID" id="78511992"/>
<evidence type="ECO:0000256" key="2">
    <source>
        <dbReference type="SAM" id="Phobius"/>
    </source>
</evidence>
<feature type="coiled-coil region" evidence="1">
    <location>
        <begin position="199"/>
        <end position="226"/>
    </location>
</feature>
<dbReference type="OrthoDB" id="3188104at2"/>
<protein>
    <submittedName>
        <fullName evidence="3">Uncharacterized protein</fullName>
    </submittedName>
</protein>
<reference evidence="3 4" key="1">
    <citation type="journal article" date="2010" name="Stand. Genomic Sci.">
        <title>Complete genome sequence of Olsenella uli type strain (VPI D76D-27C).</title>
        <authorList>
            <person name="Goker M."/>
            <person name="Held B."/>
            <person name="Lucas S."/>
            <person name="Nolan M."/>
            <person name="Yasawong M."/>
            <person name="Glavina Del Rio T."/>
            <person name="Tice H."/>
            <person name="Cheng J.F."/>
            <person name="Bruce D."/>
            <person name="Detter J.C."/>
            <person name="Tapia R."/>
            <person name="Han C."/>
            <person name="Goodwin L."/>
            <person name="Pitluck S."/>
            <person name="Liolios K."/>
            <person name="Ivanova N."/>
            <person name="Mavromatis K."/>
            <person name="Mikhailova N."/>
            <person name="Pati A."/>
            <person name="Chen A."/>
            <person name="Palaniappan K."/>
            <person name="Land M."/>
            <person name="Hauser L."/>
            <person name="Chang Y.J."/>
            <person name="Jeffries C.D."/>
            <person name="Rohde M."/>
            <person name="Sikorski J."/>
            <person name="Pukall R."/>
            <person name="Woyke T."/>
            <person name="Bristow J."/>
            <person name="Eisen J.A."/>
            <person name="Markowitz V."/>
            <person name="Hugenholtz P."/>
            <person name="Kyrpides N.C."/>
            <person name="Klenk H.P."/>
            <person name="Lapidus A."/>
        </authorList>
    </citation>
    <scope>NUCLEOTIDE SEQUENCE [LARGE SCALE GENOMIC DNA]</scope>
    <source>
        <strain evidence="4">ATCC 49627 / DSM 7084 / CIP 109912 / JCM 12494 / NCIMB 702895 / VPI D76D-27C</strain>
    </source>
</reference>
<feature type="transmembrane region" description="Helical" evidence="2">
    <location>
        <begin position="94"/>
        <end position="114"/>
    </location>
</feature>
<sequence length="686" mass="72185">MRRGRKCGREDGPIDIVRLGIGMFVRRDGYTTVAVAVALLVSLSLVLATASVQWGASRAADIQEVADAAALSGSNCVAAFSTIAQVLDACVLSMGLLGVIVYGAGMVAAAIPILQESAPAILEAGEKILDARRGFARSAAEGIRRLEGALPALIAANSASCVQANSQGPVAYAGLAVPYPTESQSDFSSLEADVDDSEMKEAAEELRSASAEKEEADRRANEARERAWRADCVDDPMCMRSRAESLAGLSGPSNPDYPDVRTWKFDYARIRAVNYYRTRTQSEHPSSGSAEDVQRSAARREFYRYAAKTLSQATCVEEGDSVVLDLPELPHTTDMVKATTLYTDPIWPCTAEDGVRTLHCSLDCPGATGTGDGNASLADIDAGVVARCGTCRMDVAAMGNVADASTNINNGFEHYWRIVSEASKDYQKAVEDGKEAEQRMQEAAEKSESAFQRAMDALAVDRPKLCPPGAYGCIAFVMRGSEEELPGRLTGAFLSGASLPAGAAISAATLAPDDGTDGHNALSSVFDGLKSDDRSIMSGLVDGVADLWGSLLVGYGSAYEGVASAASDFLDGVGSVLGQRVASWLKGKIAKAVESAGLEPADMRMRKPVLVNSQKVLDKAGASQVAQVRTFVESLHEGGASIERSCIDEVLRQLGGVRFTIAEIPIPGGWGSVPLTIDLSTLGVGA</sequence>
<feature type="transmembrane region" description="Helical" evidence="2">
    <location>
        <begin position="33"/>
        <end position="56"/>
    </location>
</feature>
<feature type="transmembrane region" description="Helical" evidence="2">
    <location>
        <begin position="68"/>
        <end position="87"/>
    </location>
</feature>
<accession>E1QZ61</accession>
<dbReference type="STRING" id="633147.Olsu_0560"/>
<name>E1QZ61_OLSUV</name>
<dbReference type="Proteomes" id="UP000000333">
    <property type="component" value="Chromosome"/>
</dbReference>
<keyword evidence="2" id="KW-0812">Transmembrane</keyword>
<dbReference type="PATRIC" id="fig|633147.7.peg.992"/>
<proteinExistence type="predicted"/>
<dbReference type="EMBL" id="CP002106">
    <property type="protein sequence ID" value="ADK67675.1"/>
    <property type="molecule type" value="Genomic_DNA"/>
</dbReference>
<organism evidence="3 4">
    <name type="scientific">Olsenella uli (strain ATCC 49627 / DSM 7084 / CCUG 31166 / CIP 109912 / JCM 12494 / LMG 11480 / NCIMB 702895 / VPI D76D-27C)</name>
    <name type="common">Lactobacillus uli</name>
    <dbReference type="NCBI Taxonomy" id="633147"/>
    <lineage>
        <taxon>Bacteria</taxon>
        <taxon>Bacillati</taxon>
        <taxon>Actinomycetota</taxon>
        <taxon>Coriobacteriia</taxon>
        <taxon>Coriobacteriales</taxon>
        <taxon>Atopobiaceae</taxon>
        <taxon>Olsenella</taxon>
    </lineage>
</organism>
<keyword evidence="2" id="KW-1133">Transmembrane helix</keyword>
<gene>
    <name evidence="3" type="ordered locus">Olsu_0560</name>
</gene>
<keyword evidence="4" id="KW-1185">Reference proteome</keyword>
<dbReference type="KEGG" id="ols:Olsu_0560"/>
<keyword evidence="1" id="KW-0175">Coiled coil</keyword>
<keyword evidence="2" id="KW-0472">Membrane</keyword>
<dbReference type="AlphaFoldDB" id="E1QZ61"/>
<evidence type="ECO:0000313" key="3">
    <source>
        <dbReference type="EMBL" id="ADK67675.1"/>
    </source>
</evidence>